<dbReference type="RefSeq" id="WP_347605564.1">
    <property type="nucleotide sequence ID" value="NZ_JBDPZC010000001.1"/>
</dbReference>
<evidence type="ECO:0000259" key="3">
    <source>
        <dbReference type="PROSITE" id="PS51755"/>
    </source>
</evidence>
<keyword evidence="5" id="KW-1185">Reference proteome</keyword>
<dbReference type="InterPro" id="IPR027417">
    <property type="entry name" value="P-loop_NTPase"/>
</dbReference>
<dbReference type="InterPro" id="IPR011990">
    <property type="entry name" value="TPR-like_helical_dom_sf"/>
</dbReference>
<evidence type="ECO:0000256" key="2">
    <source>
        <dbReference type="PROSITE-ProRule" id="PRU01091"/>
    </source>
</evidence>
<dbReference type="Proteomes" id="UP001462640">
    <property type="component" value="Unassembled WGS sequence"/>
</dbReference>
<evidence type="ECO:0000256" key="1">
    <source>
        <dbReference type="ARBA" id="ARBA00023125"/>
    </source>
</evidence>
<protein>
    <submittedName>
        <fullName evidence="4">Winged helix-turn-helix domain-containing protein</fullName>
    </submittedName>
</protein>
<gene>
    <name evidence="4" type="ORF">ABDJ40_02230</name>
</gene>
<dbReference type="InterPro" id="IPR036388">
    <property type="entry name" value="WH-like_DNA-bd_sf"/>
</dbReference>
<keyword evidence="1 2" id="KW-0238">DNA-binding</keyword>
<dbReference type="SUPFAM" id="SSF46894">
    <property type="entry name" value="C-terminal effector domain of the bipartite response regulators"/>
    <property type="match status" value="1"/>
</dbReference>
<dbReference type="InterPro" id="IPR001867">
    <property type="entry name" value="OmpR/PhoB-type_DNA-bd"/>
</dbReference>
<dbReference type="PANTHER" id="PTHR47691">
    <property type="entry name" value="REGULATOR-RELATED"/>
    <property type="match status" value="1"/>
</dbReference>
<evidence type="ECO:0000313" key="5">
    <source>
        <dbReference type="Proteomes" id="UP001462640"/>
    </source>
</evidence>
<dbReference type="SUPFAM" id="SSF48452">
    <property type="entry name" value="TPR-like"/>
    <property type="match status" value="1"/>
</dbReference>
<dbReference type="PANTHER" id="PTHR47691:SF3">
    <property type="entry name" value="HTH-TYPE TRANSCRIPTIONAL REGULATOR RV0890C-RELATED"/>
    <property type="match status" value="1"/>
</dbReference>
<dbReference type="Pfam" id="PF20703">
    <property type="entry name" value="nSTAND1"/>
    <property type="match status" value="1"/>
</dbReference>
<organism evidence="4 5">
    <name type="scientific">Roseateles flavus</name>
    <dbReference type="NCBI Taxonomy" id="3149041"/>
    <lineage>
        <taxon>Bacteria</taxon>
        <taxon>Pseudomonadati</taxon>
        <taxon>Pseudomonadota</taxon>
        <taxon>Betaproteobacteria</taxon>
        <taxon>Burkholderiales</taxon>
        <taxon>Sphaerotilaceae</taxon>
        <taxon>Roseateles</taxon>
    </lineage>
</organism>
<dbReference type="SUPFAM" id="SSF52540">
    <property type="entry name" value="P-loop containing nucleoside triphosphate hydrolases"/>
    <property type="match status" value="1"/>
</dbReference>
<name>A0ABV0G948_9BURK</name>
<dbReference type="InterPro" id="IPR049052">
    <property type="entry name" value="nSTAND1"/>
</dbReference>
<comment type="caution">
    <text evidence="4">The sequence shown here is derived from an EMBL/GenBank/DDBJ whole genome shotgun (WGS) entry which is preliminary data.</text>
</comment>
<dbReference type="Pfam" id="PF00486">
    <property type="entry name" value="Trans_reg_C"/>
    <property type="match status" value="1"/>
</dbReference>
<sequence length="1142" mass="123799">MTVTGTVAAAAAAAGNAGQARPPAERFELGDWRVDPAANRLHHASEGELALEPRAMAVLLALCEHPGEVVSADALLVRCWGDALVEGGLGDNPVHKSINQLRRALGDSATAPRYIETIRKRGYRVIAPVRGGQGQARPGAWHGGSPFRGLQAFDTRHAEVFFGREQATQDLLRSVSQQLQRQHGLVLVLGPSGSGKTSLVSAGLIPALAREPLAGRWRLVSHSQLDLADLSVPLAEEAADHASPFALALAAALLDWETVDGEPLLDGFNAHDLARALRETPAAVLAELRAAMARQSSGNQAFVLLFIDRLEALFRPPLGEDGPRAAALQLLQALAESGCVLVVAACRNDYYPQLAQHPWLMRDKALGGHLDLAPPSRAEIAQMVRLPARAAGLSFGIDPSTQQRLDDLLCDAAAASPDALPLLQYTLEQLYQQRSPHGELSFAAYQALGGATGGMGGLEGVIAEQAEQLIRGLTPVQQGALPHVLSLLVLVGEDESSPVGGRRALWSELRSAAERELVRALVDARLLVSEHSTEFAREEPAFRVAHEALLRRWPRVTDWIAQHRQDLQTRARLRQQAQRWEQGGRAAEFLWPRGRQLQEGLRLGSSAAVALSATEWQFLKTSEGRAALGKRLGWATFVLITLLAGVASWSAWRNAGLVQEIGRKNENSQALVSLVLGRVLDELRPDSRLAVLEGIGKQALEVLGSHSEEKLSAVVRLQRAKALSVVGEAAFGKRQMDTAQGALNEAWALLSAGEPAPEHAAGWVKIQGAVAYWQGQLALAEGRSAQARDWSLRYRDLMAERVSRAPGDREAWVELGYALTTLGNMELKSGRWNDAARLFAESSSWLQKALQAQPEDAALAANWAHTLGYQASVARIQGQMNEALARCDQMVSVLRGLVRAGGNDLQLKYRLGKAQRVRYWVLADMRRDREAAEALAEALELARLLAGRDPENVEWRAGQLWAELDALAFHVGRQPFQAALPPEQIPDMLERARPMLKAQPGILSRIQAAWTQLRAQLALQQGQIDAAEALISQAAQQWAERLQAQQNDPYLLNQLAQADLFRARLPARGDPAATLAWCSSAQERWNQVVQLGFGAAPLEAKLILGACDGKAPLPQDWSALVAHGYAPGGPARFHSTAKEKSL</sequence>
<dbReference type="PROSITE" id="PS51755">
    <property type="entry name" value="OMPR_PHOB"/>
    <property type="match status" value="1"/>
</dbReference>
<proteinExistence type="predicted"/>
<dbReference type="Gene3D" id="1.25.40.10">
    <property type="entry name" value="Tetratricopeptide repeat domain"/>
    <property type="match status" value="1"/>
</dbReference>
<dbReference type="InterPro" id="IPR016032">
    <property type="entry name" value="Sig_transdc_resp-reg_C-effctor"/>
</dbReference>
<dbReference type="SMART" id="SM00862">
    <property type="entry name" value="Trans_reg_C"/>
    <property type="match status" value="1"/>
</dbReference>
<feature type="DNA-binding region" description="OmpR/PhoB-type" evidence="2">
    <location>
        <begin position="24"/>
        <end position="127"/>
    </location>
</feature>
<reference evidence="4 5" key="1">
    <citation type="submission" date="2024-05" db="EMBL/GenBank/DDBJ databases">
        <title>Roseateles sp. 2.12 16S ribosomal RNA gene Genome sequencing and assembly.</title>
        <authorList>
            <person name="Woo H."/>
        </authorList>
    </citation>
    <scope>NUCLEOTIDE SEQUENCE [LARGE SCALE GENOMIC DNA]</scope>
    <source>
        <strain evidence="4 5">2.12</strain>
    </source>
</reference>
<feature type="domain" description="OmpR/PhoB-type" evidence="3">
    <location>
        <begin position="24"/>
        <end position="127"/>
    </location>
</feature>
<accession>A0ABV0G948</accession>
<dbReference type="EMBL" id="JBDPZC010000001">
    <property type="protein sequence ID" value="MEO3711580.1"/>
    <property type="molecule type" value="Genomic_DNA"/>
</dbReference>
<dbReference type="Gene3D" id="3.40.50.300">
    <property type="entry name" value="P-loop containing nucleotide triphosphate hydrolases"/>
    <property type="match status" value="1"/>
</dbReference>
<evidence type="ECO:0000313" key="4">
    <source>
        <dbReference type="EMBL" id="MEO3711580.1"/>
    </source>
</evidence>
<dbReference type="Gene3D" id="1.10.10.10">
    <property type="entry name" value="Winged helix-like DNA-binding domain superfamily/Winged helix DNA-binding domain"/>
    <property type="match status" value="1"/>
</dbReference>
<dbReference type="CDD" id="cd00383">
    <property type="entry name" value="trans_reg_C"/>
    <property type="match status" value="1"/>
</dbReference>